<sequence>MSVRKVQSVRPLEPCRWSKRDDILANWDALRANPEQWYDNRARKTNPRQPDFVRKDDRSVAIWIDGRDAPENVADLLAEFDAARQEAPRTNRGGDRKADEQVLWENLRNHPEEWYDNRARKTNPRAPDFTRRDDRSAALWCDSYNAPEWLGELIEELDIRRANFAAQRQQQQQSEGVSSGAGDARRAEEWAKWESLRNNPNDWFDNRNTKANERQPDFRRKDDRMVALWLTSRNLPPYINDLLAELDARGGDRRYSGAQGEQGYPQQSEQQYQEQPYPQQREERQRQPRASNEERAARELPLWESLRDNPEQWFDNRRTKINPRAPDFKRKDDRNVALWATSYAAPDWAPQVLEMLDERQAQRAAATGQQY</sequence>
<protein>
    <submittedName>
        <fullName evidence="2">Uncharacterized protein</fullName>
    </submittedName>
</protein>
<reference evidence="3" key="1">
    <citation type="journal article" date="2016" name="Nat. Commun.">
        <title>The Gonium pectorale genome demonstrates co-option of cell cycle regulation during the evolution of multicellularity.</title>
        <authorList>
            <person name="Hanschen E.R."/>
            <person name="Marriage T.N."/>
            <person name="Ferris P.J."/>
            <person name="Hamaji T."/>
            <person name="Toyoda A."/>
            <person name="Fujiyama A."/>
            <person name="Neme R."/>
            <person name="Noguchi H."/>
            <person name="Minakuchi Y."/>
            <person name="Suzuki M."/>
            <person name="Kawai-Toyooka H."/>
            <person name="Smith D.R."/>
            <person name="Sparks H."/>
            <person name="Anderson J."/>
            <person name="Bakaric R."/>
            <person name="Luria V."/>
            <person name="Karger A."/>
            <person name="Kirschner M.W."/>
            <person name="Durand P.M."/>
            <person name="Michod R.E."/>
            <person name="Nozaki H."/>
            <person name="Olson B.J."/>
        </authorList>
    </citation>
    <scope>NUCLEOTIDE SEQUENCE [LARGE SCALE GENOMIC DNA]</scope>
    <source>
        <strain evidence="3">NIES-2863</strain>
    </source>
</reference>
<evidence type="ECO:0000313" key="3">
    <source>
        <dbReference type="Proteomes" id="UP000075714"/>
    </source>
</evidence>
<dbReference type="InterPro" id="IPR011344">
    <property type="entry name" value="ssDNA-bd"/>
</dbReference>
<accession>A0A150GIU8</accession>
<dbReference type="GO" id="GO:0006264">
    <property type="term" value="P:mitochondrial DNA replication"/>
    <property type="evidence" value="ECO:0007669"/>
    <property type="project" value="TreeGrafter"/>
</dbReference>
<dbReference type="GO" id="GO:0042645">
    <property type="term" value="C:mitochondrial nucleoid"/>
    <property type="evidence" value="ECO:0007669"/>
    <property type="project" value="TreeGrafter"/>
</dbReference>
<feature type="region of interest" description="Disordered" evidence="1">
    <location>
        <begin position="252"/>
        <end position="302"/>
    </location>
</feature>
<dbReference type="GO" id="GO:0003697">
    <property type="term" value="F:single-stranded DNA binding"/>
    <property type="evidence" value="ECO:0007669"/>
    <property type="project" value="InterPro"/>
</dbReference>
<name>A0A150GIU8_GONPE</name>
<feature type="compositionally biased region" description="Basic and acidic residues" evidence="1">
    <location>
        <begin position="280"/>
        <end position="298"/>
    </location>
</feature>
<dbReference type="AlphaFoldDB" id="A0A150GIU8"/>
<proteinExistence type="predicted"/>
<dbReference type="PANTHER" id="PTHR10302:SF0">
    <property type="entry name" value="SINGLE-STRANDED DNA-BINDING PROTEIN, MITOCHONDRIAL"/>
    <property type="match status" value="1"/>
</dbReference>
<dbReference type="Proteomes" id="UP000075714">
    <property type="component" value="Unassembled WGS sequence"/>
</dbReference>
<evidence type="ECO:0000256" key="1">
    <source>
        <dbReference type="SAM" id="MobiDB-lite"/>
    </source>
</evidence>
<organism evidence="2 3">
    <name type="scientific">Gonium pectorale</name>
    <name type="common">Green alga</name>
    <dbReference type="NCBI Taxonomy" id="33097"/>
    <lineage>
        <taxon>Eukaryota</taxon>
        <taxon>Viridiplantae</taxon>
        <taxon>Chlorophyta</taxon>
        <taxon>core chlorophytes</taxon>
        <taxon>Chlorophyceae</taxon>
        <taxon>CS clade</taxon>
        <taxon>Chlamydomonadales</taxon>
        <taxon>Volvocaceae</taxon>
        <taxon>Gonium</taxon>
    </lineage>
</organism>
<dbReference type="EMBL" id="LSYV01000020">
    <property type="protein sequence ID" value="KXZ49742.1"/>
    <property type="molecule type" value="Genomic_DNA"/>
</dbReference>
<evidence type="ECO:0000313" key="2">
    <source>
        <dbReference type="EMBL" id="KXZ49742.1"/>
    </source>
</evidence>
<keyword evidence="3" id="KW-1185">Reference proteome</keyword>
<comment type="caution">
    <text evidence="2">The sequence shown here is derived from an EMBL/GenBank/DDBJ whole genome shotgun (WGS) entry which is preliminary data.</text>
</comment>
<gene>
    <name evidence="2" type="ORF">GPECTOR_19g193</name>
</gene>
<dbReference type="STRING" id="33097.A0A150GIU8"/>
<feature type="compositionally biased region" description="Low complexity" evidence="1">
    <location>
        <begin position="259"/>
        <end position="279"/>
    </location>
</feature>
<dbReference type="PANTHER" id="PTHR10302">
    <property type="entry name" value="SINGLE-STRANDED DNA-BINDING PROTEIN"/>
    <property type="match status" value="1"/>
</dbReference>
<dbReference type="OrthoDB" id="1078367at2759"/>